<accession>A0A6B0Y1V8</accession>
<organism evidence="1">
    <name type="scientific">Boseongicola sp. SB0664_bin_43</name>
    <dbReference type="NCBI Taxonomy" id="2604844"/>
    <lineage>
        <taxon>Bacteria</taxon>
        <taxon>Pseudomonadati</taxon>
        <taxon>Pseudomonadota</taxon>
        <taxon>Alphaproteobacteria</taxon>
        <taxon>Rhodobacterales</taxon>
        <taxon>Paracoccaceae</taxon>
        <taxon>Boseongicola</taxon>
    </lineage>
</organism>
<sequence length="138" mass="15871">MNFFIVKQLPVLPPEAYLKERSTGRPYVHLIVPRVLELTYTSEEMAGFAADLGFDGPPFHWDDQRRHCLRCELDAIFAQMYGLARADLEWILDAEPPSSSFPSLKQNEMQAFGEYRTQRYVLQAFDTLERGQVPDLSG</sequence>
<evidence type="ECO:0000313" key="1">
    <source>
        <dbReference type="EMBL" id="MXY33799.1"/>
    </source>
</evidence>
<name>A0A6B0Y1V8_9RHOB</name>
<reference evidence="1" key="1">
    <citation type="submission" date="2019-09" db="EMBL/GenBank/DDBJ databases">
        <title>Characterisation of the sponge microbiome using genome-centric metagenomics.</title>
        <authorList>
            <person name="Engelberts J.P."/>
            <person name="Robbins S.J."/>
            <person name="De Goeij J.M."/>
            <person name="Aranda M."/>
            <person name="Bell S.C."/>
            <person name="Webster N.S."/>
        </authorList>
    </citation>
    <scope>NUCLEOTIDE SEQUENCE</scope>
    <source>
        <strain evidence="1">SB0664_bin_43</strain>
    </source>
</reference>
<comment type="caution">
    <text evidence="1">The sequence shown here is derived from an EMBL/GenBank/DDBJ whole genome shotgun (WGS) entry which is preliminary data.</text>
</comment>
<dbReference type="EMBL" id="VXRY01000275">
    <property type="protein sequence ID" value="MXY33799.1"/>
    <property type="molecule type" value="Genomic_DNA"/>
</dbReference>
<gene>
    <name evidence="1" type="ORF">F4Y60_06870</name>
</gene>
<protein>
    <submittedName>
        <fullName evidence="1">Uncharacterized protein</fullName>
    </submittedName>
</protein>
<proteinExistence type="predicted"/>
<dbReference type="AlphaFoldDB" id="A0A6B0Y1V8"/>